<dbReference type="PANTHER" id="PTHR43133:SF8">
    <property type="entry name" value="RNA POLYMERASE SIGMA FACTOR HI_1459-RELATED"/>
    <property type="match status" value="1"/>
</dbReference>
<keyword evidence="4 6" id="KW-0238">DNA-binding</keyword>
<reference evidence="9 10" key="1">
    <citation type="submission" date="2016-02" db="EMBL/GenBank/DDBJ databases">
        <title>Draft Genome for Tepidibacillus decaturensis nov. sp. Strain Z9, an Anaerobic, Moderately Thermophilic and Heterotrophic Bacterium from Deep Subsurface of the Illinois Basin, USA.</title>
        <authorList>
            <person name="Dong Y."/>
            <person name="Chang J.Y."/>
            <person name="Sanford R."/>
            <person name="Fouke B.W."/>
        </authorList>
    </citation>
    <scope>NUCLEOTIDE SEQUENCE [LARGE SCALE GENOMIC DNA]</scope>
    <source>
        <strain evidence="9 10">Z9</strain>
    </source>
</reference>
<dbReference type="InterPro" id="IPR014284">
    <property type="entry name" value="RNA_pol_sigma-70_dom"/>
</dbReference>
<dbReference type="Pfam" id="PF04542">
    <property type="entry name" value="Sigma70_r2"/>
    <property type="match status" value="1"/>
</dbReference>
<dbReference type="RefSeq" id="WP_068727776.1">
    <property type="nucleotide sequence ID" value="NZ_LSKU01000002.1"/>
</dbReference>
<gene>
    <name evidence="9" type="ORF">U473_13765</name>
</gene>
<dbReference type="GO" id="GO:0006352">
    <property type="term" value="P:DNA-templated transcription initiation"/>
    <property type="evidence" value="ECO:0007669"/>
    <property type="project" value="InterPro"/>
</dbReference>
<keyword evidence="3 6" id="KW-0731">Sigma factor</keyword>
<evidence type="ECO:0000256" key="2">
    <source>
        <dbReference type="ARBA" id="ARBA00023015"/>
    </source>
</evidence>
<keyword evidence="10" id="KW-1185">Reference proteome</keyword>
<evidence type="ECO:0000256" key="4">
    <source>
        <dbReference type="ARBA" id="ARBA00023125"/>
    </source>
</evidence>
<dbReference type="Gene3D" id="1.10.1740.10">
    <property type="match status" value="1"/>
</dbReference>
<protein>
    <recommendedName>
        <fullName evidence="6">RNA polymerase sigma factor</fullName>
    </recommendedName>
</protein>
<dbReference type="SUPFAM" id="SSF88946">
    <property type="entry name" value="Sigma2 domain of RNA polymerase sigma factors"/>
    <property type="match status" value="1"/>
</dbReference>
<dbReference type="Proteomes" id="UP000070352">
    <property type="component" value="Unassembled WGS sequence"/>
</dbReference>
<dbReference type="InterPro" id="IPR013325">
    <property type="entry name" value="RNA_pol_sigma_r2"/>
</dbReference>
<dbReference type="CDD" id="cd06171">
    <property type="entry name" value="Sigma70_r4"/>
    <property type="match status" value="1"/>
</dbReference>
<feature type="domain" description="RNA polymerase sigma-70 region 2" evidence="7">
    <location>
        <begin position="23"/>
        <end position="90"/>
    </location>
</feature>
<dbReference type="GO" id="GO:0016987">
    <property type="term" value="F:sigma factor activity"/>
    <property type="evidence" value="ECO:0007669"/>
    <property type="project" value="UniProtKB-KW"/>
</dbReference>
<evidence type="ECO:0000313" key="9">
    <source>
        <dbReference type="EMBL" id="KXG42542.1"/>
    </source>
</evidence>
<evidence type="ECO:0000256" key="5">
    <source>
        <dbReference type="ARBA" id="ARBA00023163"/>
    </source>
</evidence>
<evidence type="ECO:0000256" key="1">
    <source>
        <dbReference type="ARBA" id="ARBA00010641"/>
    </source>
</evidence>
<dbReference type="SUPFAM" id="SSF88659">
    <property type="entry name" value="Sigma3 and sigma4 domains of RNA polymerase sigma factors"/>
    <property type="match status" value="1"/>
</dbReference>
<dbReference type="AlphaFoldDB" id="A0A135L0R3"/>
<dbReference type="EMBL" id="LSKU01000002">
    <property type="protein sequence ID" value="KXG42542.1"/>
    <property type="molecule type" value="Genomic_DNA"/>
</dbReference>
<comment type="caution">
    <text evidence="9">The sequence shown here is derived from an EMBL/GenBank/DDBJ whole genome shotgun (WGS) entry which is preliminary data.</text>
</comment>
<dbReference type="PROSITE" id="PS01063">
    <property type="entry name" value="SIGMA70_ECF"/>
    <property type="match status" value="1"/>
</dbReference>
<feature type="domain" description="RNA polymerase sigma factor 70 region 4 type 2" evidence="8">
    <location>
        <begin position="121"/>
        <end position="172"/>
    </location>
</feature>
<comment type="similarity">
    <text evidence="1 6">Belongs to the sigma-70 factor family. ECF subfamily.</text>
</comment>
<dbReference type="InterPro" id="IPR007627">
    <property type="entry name" value="RNA_pol_sigma70_r2"/>
</dbReference>
<dbReference type="Pfam" id="PF08281">
    <property type="entry name" value="Sigma70_r4_2"/>
    <property type="match status" value="1"/>
</dbReference>
<dbReference type="NCBIfam" id="TIGR02937">
    <property type="entry name" value="sigma70-ECF"/>
    <property type="match status" value="1"/>
</dbReference>
<evidence type="ECO:0000259" key="7">
    <source>
        <dbReference type="Pfam" id="PF04542"/>
    </source>
</evidence>
<dbReference type="InterPro" id="IPR039425">
    <property type="entry name" value="RNA_pol_sigma-70-like"/>
</dbReference>
<sequence length="183" mass="21365">MEQDLYQIIRDAKRGKKEAFEQLVSRFKGQVIRQAYAMLGDQMEAEDVAQEAFLKAYYAFNQLESEYAFSSWLARIVANLCYDRMQKKKREKELFQEGMENRANQQINRNNNIEGIDLKMTIQDAMQQLSLEHRAVLIYRDIQGFSYDEIAEIMKIPEGTVKSRIHIARNALKKALTSQEEGV</sequence>
<keyword evidence="5 6" id="KW-0804">Transcription</keyword>
<dbReference type="InterPro" id="IPR000838">
    <property type="entry name" value="RNA_pol_sigma70_ECF_CS"/>
</dbReference>
<dbReference type="InterPro" id="IPR036388">
    <property type="entry name" value="WH-like_DNA-bd_sf"/>
</dbReference>
<name>A0A135L0R3_9BACI</name>
<evidence type="ECO:0000256" key="3">
    <source>
        <dbReference type="ARBA" id="ARBA00023082"/>
    </source>
</evidence>
<proteinExistence type="inferred from homology"/>
<evidence type="ECO:0000256" key="6">
    <source>
        <dbReference type="RuleBase" id="RU000716"/>
    </source>
</evidence>
<dbReference type="OrthoDB" id="9785675at2"/>
<organism evidence="9 10">
    <name type="scientific">Tepidibacillus decaturensis</name>
    <dbReference type="NCBI Taxonomy" id="1413211"/>
    <lineage>
        <taxon>Bacteria</taxon>
        <taxon>Bacillati</taxon>
        <taxon>Bacillota</taxon>
        <taxon>Bacilli</taxon>
        <taxon>Bacillales</taxon>
        <taxon>Bacillaceae</taxon>
        <taxon>Tepidibacillus</taxon>
    </lineage>
</organism>
<dbReference type="GO" id="GO:0003677">
    <property type="term" value="F:DNA binding"/>
    <property type="evidence" value="ECO:0007669"/>
    <property type="project" value="UniProtKB-KW"/>
</dbReference>
<dbReference type="STRING" id="1413211.U473_13765"/>
<keyword evidence="2 6" id="KW-0805">Transcription regulation</keyword>
<dbReference type="Gene3D" id="1.10.10.10">
    <property type="entry name" value="Winged helix-like DNA-binding domain superfamily/Winged helix DNA-binding domain"/>
    <property type="match status" value="1"/>
</dbReference>
<dbReference type="GO" id="GO:0006950">
    <property type="term" value="P:response to stress"/>
    <property type="evidence" value="ECO:0007669"/>
    <property type="project" value="UniProtKB-ARBA"/>
</dbReference>
<accession>A0A135L0R3</accession>
<dbReference type="InterPro" id="IPR013249">
    <property type="entry name" value="RNA_pol_sigma70_r4_t2"/>
</dbReference>
<evidence type="ECO:0000313" key="10">
    <source>
        <dbReference type="Proteomes" id="UP000070352"/>
    </source>
</evidence>
<dbReference type="InterPro" id="IPR013324">
    <property type="entry name" value="RNA_pol_sigma_r3/r4-like"/>
</dbReference>
<dbReference type="PANTHER" id="PTHR43133">
    <property type="entry name" value="RNA POLYMERASE ECF-TYPE SIGMA FACTO"/>
    <property type="match status" value="1"/>
</dbReference>
<evidence type="ECO:0000259" key="8">
    <source>
        <dbReference type="Pfam" id="PF08281"/>
    </source>
</evidence>